<dbReference type="RefSeq" id="WP_198475138.1">
    <property type="nucleotide sequence ID" value="NZ_JADGMQ010000002.1"/>
</dbReference>
<dbReference type="EMBL" id="JADGMQ010000002">
    <property type="protein sequence ID" value="MBI1620132.1"/>
    <property type="molecule type" value="Genomic_DNA"/>
</dbReference>
<dbReference type="Proteomes" id="UP000601789">
    <property type="component" value="Unassembled WGS sequence"/>
</dbReference>
<proteinExistence type="predicted"/>
<gene>
    <name evidence="1" type="ORF">IOD40_05585</name>
</gene>
<name>A0ABS0SCE0_9HYPH</name>
<reference evidence="1 2" key="1">
    <citation type="submission" date="2020-10" db="EMBL/GenBank/DDBJ databases">
        <title>Aquamicrobium zhengzhouensis sp. nov., a exopolysaccharide producing bacterium isolated from farmland soil.</title>
        <authorList>
            <person name="Wang X."/>
        </authorList>
    </citation>
    <scope>NUCLEOTIDE SEQUENCE [LARGE SCALE GENOMIC DNA]</scope>
    <source>
        <strain evidence="2">cd-1</strain>
    </source>
</reference>
<evidence type="ECO:0000313" key="1">
    <source>
        <dbReference type="EMBL" id="MBI1620132.1"/>
    </source>
</evidence>
<organism evidence="1 2">
    <name type="scientific">Aquamicrobium zhengzhouense</name>
    <dbReference type="NCBI Taxonomy" id="2781738"/>
    <lineage>
        <taxon>Bacteria</taxon>
        <taxon>Pseudomonadati</taxon>
        <taxon>Pseudomonadota</taxon>
        <taxon>Alphaproteobacteria</taxon>
        <taxon>Hyphomicrobiales</taxon>
        <taxon>Phyllobacteriaceae</taxon>
        <taxon>Aquamicrobium</taxon>
    </lineage>
</organism>
<sequence length="163" mass="17750">MDSTEPREFSERWRMRLLAAQTDLIDAYGGCKRVVEKLSVSKSQVGRWYGGVDRDTMPTPIVMALEGYVGRPIVTAIMIEFLGFELTGNAAAREREFCLSMLNADLVEAAGNMMVETVRAKADGIITPAEAIALRNQSRQIGKLQAQIDDLLAATVAREGGGA</sequence>
<evidence type="ECO:0000313" key="2">
    <source>
        <dbReference type="Proteomes" id="UP000601789"/>
    </source>
</evidence>
<protein>
    <submittedName>
        <fullName evidence="1">Uncharacterized protein</fullName>
    </submittedName>
</protein>
<comment type="caution">
    <text evidence="1">The sequence shown here is derived from an EMBL/GenBank/DDBJ whole genome shotgun (WGS) entry which is preliminary data.</text>
</comment>
<keyword evidence="2" id="KW-1185">Reference proteome</keyword>
<accession>A0ABS0SCE0</accession>